<organism evidence="2 3">
    <name type="scientific">Rhizobium rhizoryzae</name>
    <dbReference type="NCBI Taxonomy" id="451876"/>
    <lineage>
        <taxon>Bacteria</taxon>
        <taxon>Pseudomonadati</taxon>
        <taxon>Pseudomonadota</taxon>
        <taxon>Alphaproteobacteria</taxon>
        <taxon>Hyphomicrobiales</taxon>
        <taxon>Rhizobiaceae</taxon>
        <taxon>Rhizobium/Agrobacterium group</taxon>
        <taxon>Rhizobium</taxon>
    </lineage>
</organism>
<dbReference type="Proteomes" id="UP000519897">
    <property type="component" value="Unassembled WGS sequence"/>
</dbReference>
<feature type="chain" id="PRO_5031346207" description="DUF1311 domain-containing protein" evidence="1">
    <location>
        <begin position="29"/>
        <end position="120"/>
    </location>
</feature>
<dbReference type="InterPro" id="IPR052755">
    <property type="entry name" value="Lysozyme_Inhibitor_LprI"/>
</dbReference>
<dbReference type="EMBL" id="JACIEC010000001">
    <property type="protein sequence ID" value="MBB4142370.1"/>
    <property type="molecule type" value="Genomic_DNA"/>
</dbReference>
<evidence type="ECO:0000256" key="1">
    <source>
        <dbReference type="SAM" id="SignalP"/>
    </source>
</evidence>
<protein>
    <recommendedName>
        <fullName evidence="4">DUF1311 domain-containing protein</fullName>
    </recommendedName>
</protein>
<evidence type="ECO:0000313" key="3">
    <source>
        <dbReference type="Proteomes" id="UP000519897"/>
    </source>
</evidence>
<evidence type="ECO:0008006" key="4">
    <source>
        <dbReference type="Google" id="ProtNLM"/>
    </source>
</evidence>
<dbReference type="PANTHER" id="PTHR37549:SF1">
    <property type="entry name" value="LIPOPROTEIN LPRI"/>
    <property type="match status" value="1"/>
</dbReference>
<feature type="signal peptide" evidence="1">
    <location>
        <begin position="1"/>
        <end position="28"/>
    </location>
</feature>
<keyword evidence="3" id="KW-1185">Reference proteome</keyword>
<name>A0A7W6LDI0_9HYPH</name>
<comment type="caution">
    <text evidence="2">The sequence shown here is derived from an EMBL/GenBank/DDBJ whole genome shotgun (WGS) entry which is preliminary data.</text>
</comment>
<sequence>MTHVKPTLLVAVLATLASNIMLPETSHAASFDCTKSELAADEKTICEDRALNDLDVKMATTFEILTGLMPMGNRDLVRDEQATWLKKRTTCGSDAACLRSAYEERLKQLNEAYKGLIKPL</sequence>
<keyword evidence="1" id="KW-0732">Signal</keyword>
<reference evidence="2 3" key="1">
    <citation type="submission" date="2020-08" db="EMBL/GenBank/DDBJ databases">
        <title>Genomic Encyclopedia of Type Strains, Phase IV (KMG-IV): sequencing the most valuable type-strain genomes for metagenomic binning, comparative biology and taxonomic classification.</title>
        <authorList>
            <person name="Goeker M."/>
        </authorList>
    </citation>
    <scope>NUCLEOTIDE SEQUENCE [LARGE SCALE GENOMIC DNA]</scope>
    <source>
        <strain evidence="2 3">DSM 29514</strain>
    </source>
</reference>
<dbReference type="AlphaFoldDB" id="A0A7W6LDI0"/>
<accession>A0A7W6LDI0</accession>
<dbReference type="PANTHER" id="PTHR37549">
    <property type="entry name" value="LIPOPROTEIN LPRI"/>
    <property type="match status" value="1"/>
</dbReference>
<dbReference type="GO" id="GO:0005576">
    <property type="term" value="C:extracellular region"/>
    <property type="evidence" value="ECO:0007669"/>
    <property type="project" value="TreeGrafter"/>
</dbReference>
<evidence type="ECO:0000313" key="2">
    <source>
        <dbReference type="EMBL" id="MBB4142370.1"/>
    </source>
</evidence>
<gene>
    <name evidence="2" type="ORF">GGQ72_000869</name>
</gene>
<proteinExistence type="predicted"/>
<dbReference type="RefSeq" id="WP_165136217.1">
    <property type="nucleotide sequence ID" value="NZ_CP049250.1"/>
</dbReference>